<sequence length="126" mass="14340">MSEVVNINDVSEEDWEAQLPKPVGYRVLVALPDIENYYKGSSLLKTDTEKHREYILSIMGIVIDMGNDAYSDKERFPEGPWCKPGDYVMFRMNTGTRFKVNGKEFRLMNDDSIEAVIPDPSGIMAV</sequence>
<dbReference type="GO" id="GO:0044183">
    <property type="term" value="F:protein folding chaperone"/>
    <property type="evidence" value="ECO:0007669"/>
    <property type="project" value="InterPro"/>
</dbReference>
<evidence type="ECO:0000256" key="1">
    <source>
        <dbReference type="ARBA" id="ARBA00023186"/>
    </source>
</evidence>
<dbReference type="SUPFAM" id="SSF50129">
    <property type="entry name" value="GroES-like"/>
    <property type="match status" value="1"/>
</dbReference>
<dbReference type="Pfam" id="PF00166">
    <property type="entry name" value="Cpn10"/>
    <property type="match status" value="1"/>
</dbReference>
<accession>A0A221S3D1</accession>
<organism evidence="2">
    <name type="scientific">uncultured virus</name>
    <dbReference type="NCBI Taxonomy" id="340016"/>
    <lineage>
        <taxon>Viruses</taxon>
        <taxon>environmental samples</taxon>
    </lineage>
</organism>
<name>A0A221S3D1_9VIRU</name>
<dbReference type="CDD" id="cd00320">
    <property type="entry name" value="cpn10"/>
    <property type="match status" value="1"/>
</dbReference>
<proteinExistence type="predicted"/>
<dbReference type="InterPro" id="IPR011032">
    <property type="entry name" value="GroES-like_sf"/>
</dbReference>
<dbReference type="GO" id="GO:0005524">
    <property type="term" value="F:ATP binding"/>
    <property type="evidence" value="ECO:0007669"/>
    <property type="project" value="InterPro"/>
</dbReference>
<dbReference type="EMBL" id="KU970828">
    <property type="protein sequence ID" value="ASN63422.1"/>
    <property type="molecule type" value="Genomic_DNA"/>
</dbReference>
<gene>
    <name evidence="2" type="primary">groES</name>
</gene>
<reference evidence="2" key="1">
    <citation type="submission" date="2016-03" db="EMBL/GenBank/DDBJ databases">
        <title>Novel chaperonins are prevalent in the virioplankton and link to viral biology and ecology.</title>
        <authorList>
            <person name="Marine R.L."/>
            <person name="Nasko D.J."/>
            <person name="Polson S.W."/>
            <person name="Wommack K.E."/>
        </authorList>
    </citation>
    <scope>NUCLEOTIDE SEQUENCE</scope>
</reference>
<dbReference type="InterPro" id="IPR037124">
    <property type="entry name" value="Chaperonin_GroES_sf"/>
</dbReference>
<dbReference type="InterPro" id="IPR020818">
    <property type="entry name" value="Chaperonin_GroES"/>
</dbReference>
<protein>
    <submittedName>
        <fullName evidence="2">Co-chaperonin GroES</fullName>
    </submittedName>
</protein>
<keyword evidence="1" id="KW-0143">Chaperone</keyword>
<evidence type="ECO:0000313" key="2">
    <source>
        <dbReference type="EMBL" id="ASN63422.1"/>
    </source>
</evidence>
<dbReference type="Gene3D" id="2.30.33.40">
    <property type="entry name" value="GroES chaperonin"/>
    <property type="match status" value="1"/>
</dbReference>